<dbReference type="EMBL" id="BOPC01000099">
    <property type="protein sequence ID" value="GIJ30149.1"/>
    <property type="molecule type" value="Genomic_DNA"/>
</dbReference>
<proteinExistence type="predicted"/>
<evidence type="ECO:0008006" key="3">
    <source>
        <dbReference type="Google" id="ProtNLM"/>
    </source>
</evidence>
<evidence type="ECO:0000313" key="2">
    <source>
        <dbReference type="Proteomes" id="UP000653076"/>
    </source>
</evidence>
<sequence>MPTATFAADLTDVEEAAALRLVWYAHQQRPRRPPARLRWPGLRVDAAELQDARWFTRAEVVDRIVNGPGSGPADSIGGWLLRSWAGFDGSA</sequence>
<accession>A0ABQ4JL08</accession>
<organism evidence="1 2">
    <name type="scientific">Micromonospora qiuiae</name>
    <dbReference type="NCBI Taxonomy" id="502268"/>
    <lineage>
        <taxon>Bacteria</taxon>
        <taxon>Bacillati</taxon>
        <taxon>Actinomycetota</taxon>
        <taxon>Actinomycetes</taxon>
        <taxon>Micromonosporales</taxon>
        <taxon>Micromonosporaceae</taxon>
        <taxon>Micromonospora</taxon>
    </lineage>
</organism>
<name>A0ABQ4JL08_9ACTN</name>
<evidence type="ECO:0000313" key="1">
    <source>
        <dbReference type="EMBL" id="GIJ30149.1"/>
    </source>
</evidence>
<dbReference type="Proteomes" id="UP000653076">
    <property type="component" value="Unassembled WGS sequence"/>
</dbReference>
<protein>
    <recommendedName>
        <fullName evidence="3">NUDIX hydrolase</fullName>
    </recommendedName>
</protein>
<reference evidence="1 2" key="1">
    <citation type="submission" date="2021-01" db="EMBL/GenBank/DDBJ databases">
        <title>Whole genome shotgun sequence of Verrucosispora qiuiae NBRC 106684.</title>
        <authorList>
            <person name="Komaki H."/>
            <person name="Tamura T."/>
        </authorList>
    </citation>
    <scope>NUCLEOTIDE SEQUENCE [LARGE SCALE GENOMIC DNA]</scope>
    <source>
        <strain evidence="1 2">NBRC 106684</strain>
    </source>
</reference>
<gene>
    <name evidence="1" type="ORF">Vqi01_53110</name>
</gene>
<keyword evidence="2" id="KW-1185">Reference proteome</keyword>
<comment type="caution">
    <text evidence="1">The sequence shown here is derived from an EMBL/GenBank/DDBJ whole genome shotgun (WGS) entry which is preliminary data.</text>
</comment>
<dbReference type="RefSeq" id="WP_204037757.1">
    <property type="nucleotide sequence ID" value="NZ_BOPC01000099.1"/>
</dbReference>